<evidence type="ECO:0000313" key="2">
    <source>
        <dbReference type="EMBL" id="ROP90925.1"/>
    </source>
</evidence>
<dbReference type="EMBL" id="RJKX01000014">
    <property type="protein sequence ID" value="ROP90925.1"/>
    <property type="molecule type" value="Genomic_DNA"/>
</dbReference>
<dbReference type="GO" id="GO:0032259">
    <property type="term" value="P:methylation"/>
    <property type="evidence" value="ECO:0007669"/>
    <property type="project" value="UniProtKB-KW"/>
</dbReference>
<gene>
    <name evidence="2" type="ORF">EDC65_2785</name>
</gene>
<dbReference type="RefSeq" id="WP_123690421.1">
    <property type="nucleotide sequence ID" value="NZ_AP019700.1"/>
</dbReference>
<name>A0A3N1LNX6_9PROT</name>
<evidence type="ECO:0000313" key="3">
    <source>
        <dbReference type="Proteomes" id="UP000278222"/>
    </source>
</evidence>
<keyword evidence="2" id="KW-0808">Transferase</keyword>
<keyword evidence="2" id="KW-0489">Methyltransferase</keyword>
<dbReference type="SUPFAM" id="SSF53335">
    <property type="entry name" value="S-adenosyl-L-methionine-dependent methyltransferases"/>
    <property type="match status" value="1"/>
</dbReference>
<organism evidence="2 3">
    <name type="scientific">Stella humosa</name>
    <dbReference type="NCBI Taxonomy" id="94"/>
    <lineage>
        <taxon>Bacteria</taxon>
        <taxon>Pseudomonadati</taxon>
        <taxon>Pseudomonadota</taxon>
        <taxon>Alphaproteobacteria</taxon>
        <taxon>Rhodospirillales</taxon>
        <taxon>Stellaceae</taxon>
        <taxon>Stella</taxon>
    </lineage>
</organism>
<dbReference type="OrthoDB" id="7171187at2"/>
<accession>A0A3N1LNX6</accession>
<comment type="caution">
    <text evidence="2">The sequence shown here is derived from an EMBL/GenBank/DDBJ whole genome shotgun (WGS) entry which is preliminary data.</text>
</comment>
<dbReference type="InterPro" id="IPR029063">
    <property type="entry name" value="SAM-dependent_MTases_sf"/>
</dbReference>
<reference evidence="2 3" key="1">
    <citation type="submission" date="2018-11" db="EMBL/GenBank/DDBJ databases">
        <title>Genomic Encyclopedia of Type Strains, Phase IV (KMG-IV): sequencing the most valuable type-strain genomes for metagenomic binning, comparative biology and taxonomic classification.</title>
        <authorList>
            <person name="Goeker M."/>
        </authorList>
    </citation>
    <scope>NUCLEOTIDE SEQUENCE [LARGE SCALE GENOMIC DNA]</scope>
    <source>
        <strain evidence="2 3">DSM 5900</strain>
    </source>
</reference>
<dbReference type="Pfam" id="PF13649">
    <property type="entry name" value="Methyltransf_25"/>
    <property type="match status" value="1"/>
</dbReference>
<protein>
    <submittedName>
        <fullName evidence="2">Methyltransferase family protein</fullName>
    </submittedName>
</protein>
<dbReference type="GO" id="GO:0008168">
    <property type="term" value="F:methyltransferase activity"/>
    <property type="evidence" value="ECO:0007669"/>
    <property type="project" value="UniProtKB-KW"/>
</dbReference>
<proteinExistence type="predicted"/>
<feature type="domain" description="Methyltransferase" evidence="1">
    <location>
        <begin position="194"/>
        <end position="287"/>
    </location>
</feature>
<dbReference type="Proteomes" id="UP000278222">
    <property type="component" value="Unassembled WGS sequence"/>
</dbReference>
<dbReference type="CDD" id="cd02440">
    <property type="entry name" value="AdoMet_MTases"/>
    <property type="match status" value="1"/>
</dbReference>
<sequence length="387" mass="41806">MSNRIAEFASTAAPARASLRGLHADEIRALQAAPLFSVQGFSLQGGELTITGLILAPDGDPAAVSLSAEPGVVFAVDYPLANPTAGQVFWYWPNAGASAFRLRVDLAATRHEGEDFRFRIHFAGRPDDVAERLRTTILVPKDLGQMQNFPGAAALSRVHRFHTINNVVPQASADAFRIVEIARLHGFDPQAGAVLDWGTGHGRVIRFLRQAGAAGALHGTDIDPDNIAWAASHLPGIAFAHGPLMPPSVYGDGQFGLVFGISVMTHLAPAVQQAWLVELDRILAPGGIALLTFTGDSAVAYSSQFLDRAWLDDYLAKGVGRDVPNKDLAGLIPDSNYYRNVKQTAETARAVCARHFAIEAIYPCMFGYQDLLVLKKGRRRQRRARPA</sequence>
<dbReference type="InterPro" id="IPR041698">
    <property type="entry name" value="Methyltransf_25"/>
</dbReference>
<evidence type="ECO:0000259" key="1">
    <source>
        <dbReference type="Pfam" id="PF13649"/>
    </source>
</evidence>
<dbReference type="AlphaFoldDB" id="A0A3N1LNX6"/>
<keyword evidence="3" id="KW-1185">Reference proteome</keyword>
<dbReference type="Gene3D" id="3.40.50.150">
    <property type="entry name" value="Vaccinia Virus protein VP39"/>
    <property type="match status" value="1"/>
</dbReference>